<accession>A0A1F6LRK4</accession>
<comment type="similarity">
    <text evidence="1 2">Belongs to the ribonucleoside diphosphate reductase small chain family.</text>
</comment>
<dbReference type="GO" id="GO:0046872">
    <property type="term" value="F:metal ion binding"/>
    <property type="evidence" value="ECO:0007669"/>
    <property type="project" value="UniProtKB-KW"/>
</dbReference>
<dbReference type="InterPro" id="IPR033909">
    <property type="entry name" value="RNR_small"/>
</dbReference>
<dbReference type="UniPathway" id="UPA00326"/>
<organism evidence="5 6">
    <name type="scientific">Candidatus Magasanikbacteria bacterium RIFCSPHIGHO2_01_FULL_50_8</name>
    <dbReference type="NCBI Taxonomy" id="1798674"/>
    <lineage>
        <taxon>Bacteria</taxon>
        <taxon>Candidatus Magasanikiibacteriota</taxon>
    </lineage>
</organism>
<evidence type="ECO:0000256" key="1">
    <source>
        <dbReference type="ARBA" id="ARBA00009303"/>
    </source>
</evidence>
<feature type="binding site" evidence="4">
    <location>
        <position position="105"/>
    </location>
    <ligand>
        <name>Fe cation</name>
        <dbReference type="ChEBI" id="CHEBI:24875"/>
        <label>2</label>
    </ligand>
</feature>
<dbReference type="GO" id="GO:0004748">
    <property type="term" value="F:ribonucleoside-diphosphate reductase activity, thioredoxin disulfide as acceptor"/>
    <property type="evidence" value="ECO:0007669"/>
    <property type="project" value="UniProtKB-EC"/>
</dbReference>
<reference evidence="5 6" key="1">
    <citation type="journal article" date="2016" name="Nat. Commun.">
        <title>Thousands of microbial genomes shed light on interconnected biogeochemical processes in an aquifer system.</title>
        <authorList>
            <person name="Anantharaman K."/>
            <person name="Brown C.T."/>
            <person name="Hug L.A."/>
            <person name="Sharon I."/>
            <person name="Castelle C.J."/>
            <person name="Probst A.J."/>
            <person name="Thomas B.C."/>
            <person name="Singh A."/>
            <person name="Wilkins M.J."/>
            <person name="Karaoz U."/>
            <person name="Brodie E.L."/>
            <person name="Williams K.H."/>
            <person name="Hubbard S.S."/>
            <person name="Banfield J.F."/>
        </authorList>
    </citation>
    <scope>NUCLEOTIDE SEQUENCE [LARGE SCALE GENOMIC DNA]</scope>
</reference>
<comment type="function">
    <text evidence="2">Provides the precursors necessary for DNA synthesis. Catalyzes the biosynthesis of deoxyribonucleotides from the corresponding ribonucleotides.</text>
</comment>
<evidence type="ECO:0000256" key="4">
    <source>
        <dbReference type="PIRSR" id="PIRSR000355-2"/>
    </source>
</evidence>
<dbReference type="Gene3D" id="1.10.620.20">
    <property type="entry name" value="Ribonucleotide Reductase, subunit A"/>
    <property type="match status" value="1"/>
</dbReference>
<dbReference type="PIRSF" id="PIRSF000355">
    <property type="entry name" value="NrdB"/>
    <property type="match status" value="1"/>
</dbReference>
<keyword evidence="2" id="KW-0560">Oxidoreductase</keyword>
<feature type="binding site" evidence="4">
    <location>
        <position position="202"/>
    </location>
    <ligand>
        <name>Fe cation</name>
        <dbReference type="ChEBI" id="CHEBI:24875"/>
        <label>2</label>
    </ligand>
</feature>
<dbReference type="InterPro" id="IPR012348">
    <property type="entry name" value="RNR-like"/>
</dbReference>
<comment type="catalytic activity">
    <reaction evidence="2">
        <text>a 2'-deoxyribonucleoside 5'-diphosphate + [thioredoxin]-disulfide + H2O = a ribonucleoside 5'-diphosphate + [thioredoxin]-dithiol</text>
        <dbReference type="Rhea" id="RHEA:23252"/>
        <dbReference type="Rhea" id="RHEA-COMP:10698"/>
        <dbReference type="Rhea" id="RHEA-COMP:10700"/>
        <dbReference type="ChEBI" id="CHEBI:15377"/>
        <dbReference type="ChEBI" id="CHEBI:29950"/>
        <dbReference type="ChEBI" id="CHEBI:50058"/>
        <dbReference type="ChEBI" id="CHEBI:57930"/>
        <dbReference type="ChEBI" id="CHEBI:73316"/>
        <dbReference type="EC" id="1.17.4.1"/>
    </reaction>
</comment>
<evidence type="ECO:0000256" key="2">
    <source>
        <dbReference type="PIRNR" id="PIRNR000355"/>
    </source>
</evidence>
<comment type="caution">
    <text evidence="5">The sequence shown here is derived from an EMBL/GenBank/DDBJ whole genome shotgun (WGS) entry which is preliminary data.</text>
</comment>
<dbReference type="Pfam" id="PF00268">
    <property type="entry name" value="Ribonuc_red_sm"/>
    <property type="match status" value="1"/>
</dbReference>
<feature type="binding site" evidence="4">
    <location>
        <position position="108"/>
    </location>
    <ligand>
        <name>Fe cation</name>
        <dbReference type="ChEBI" id="CHEBI:24875"/>
        <label>1</label>
    </ligand>
</feature>
<evidence type="ECO:0000313" key="5">
    <source>
        <dbReference type="EMBL" id="OGH61996.1"/>
    </source>
</evidence>
<dbReference type="InterPro" id="IPR009078">
    <property type="entry name" value="Ferritin-like_SF"/>
</dbReference>
<dbReference type="NCBIfam" id="NF007186">
    <property type="entry name" value="PRK09614.1-5"/>
    <property type="match status" value="1"/>
</dbReference>
<dbReference type="EMBL" id="MFPV01000026">
    <property type="protein sequence ID" value="OGH61996.1"/>
    <property type="molecule type" value="Genomic_DNA"/>
</dbReference>
<dbReference type="SUPFAM" id="SSF47240">
    <property type="entry name" value="Ferritin-like"/>
    <property type="match status" value="1"/>
</dbReference>
<keyword evidence="2 4" id="KW-0479">Metal-binding</keyword>
<dbReference type="GO" id="GO:0009263">
    <property type="term" value="P:deoxyribonucleotide biosynthetic process"/>
    <property type="evidence" value="ECO:0007669"/>
    <property type="project" value="UniProtKB-KW"/>
</dbReference>
<comment type="cofactor">
    <cofactor evidence="2 4">
        <name>Fe cation</name>
        <dbReference type="ChEBI" id="CHEBI:24875"/>
    </cofactor>
    <text evidence="2 4">Binds 2 iron ions per subunit.</text>
</comment>
<sequence length="320" mass="37073">MSSVFGSSAMLTPRTVFRPFEYPQYFEFFKKQNQAHWLPSEVPMENDILDYRFNLSPAEANLIIQILRFFTQGDIEVNNNYNTRLIPAFPKPEIKMMLSAFAAMESVHVWAYSYLNDSLGLPEQEYSAFLQFESMRSKYNYLQTFEVKTLEDLAINLAVFGGFMEGVSLFSSFAILMNFPRLGKLKGVGQIVTWSIRDETLHSRGVCQLFRDLISENKSLWDNAMREKLYVACREMVALEDNFIETCFLMGPVPGLTAQQVKEYIRYTADRKLNDLGLDRMYHVQNPLQWLDVMVNGKEHANFFESRATEYAKGSVVSDW</sequence>
<dbReference type="PANTHER" id="PTHR23409">
    <property type="entry name" value="RIBONUCLEOSIDE-DIPHOSPHATE REDUCTASE SMALL CHAIN"/>
    <property type="match status" value="1"/>
</dbReference>
<name>A0A1F6LRK4_9BACT</name>
<proteinExistence type="inferred from homology"/>
<feature type="binding site" evidence="4">
    <location>
        <position position="199"/>
    </location>
    <ligand>
        <name>Fe cation</name>
        <dbReference type="ChEBI" id="CHEBI:24875"/>
        <label>2</label>
    </ligand>
</feature>
<feature type="binding site" evidence="4">
    <location>
        <position position="165"/>
    </location>
    <ligand>
        <name>Fe cation</name>
        <dbReference type="ChEBI" id="CHEBI:24875"/>
        <label>2</label>
    </ligand>
</feature>
<dbReference type="Proteomes" id="UP000176329">
    <property type="component" value="Unassembled WGS sequence"/>
</dbReference>
<evidence type="ECO:0000313" key="6">
    <source>
        <dbReference type="Proteomes" id="UP000176329"/>
    </source>
</evidence>
<protein>
    <recommendedName>
        <fullName evidence="2">Ribonucleoside-diphosphate reductase subunit beta</fullName>
        <ecNumber evidence="2">1.17.4.1</ecNumber>
    </recommendedName>
</protein>
<dbReference type="AlphaFoldDB" id="A0A1F6LRK4"/>
<dbReference type="EC" id="1.17.4.1" evidence="2"/>
<keyword evidence="2" id="KW-0215">Deoxyribonucleotide synthesis</keyword>
<gene>
    <name evidence="5" type="ORF">A2848_01565</name>
</gene>
<dbReference type="PANTHER" id="PTHR23409:SF18">
    <property type="entry name" value="RIBONUCLEOSIDE-DIPHOSPHATE REDUCTASE SUBUNIT M2"/>
    <property type="match status" value="1"/>
</dbReference>
<dbReference type="CDD" id="cd01049">
    <property type="entry name" value="RNRR2"/>
    <property type="match status" value="1"/>
</dbReference>
<dbReference type="InterPro" id="IPR000358">
    <property type="entry name" value="RNR_small_fam"/>
</dbReference>
<feature type="active site" evidence="3">
    <location>
        <position position="112"/>
    </location>
</feature>
<evidence type="ECO:0000256" key="3">
    <source>
        <dbReference type="PIRSR" id="PIRSR000355-1"/>
    </source>
</evidence>
<feature type="binding site" evidence="4">
    <location>
        <position position="105"/>
    </location>
    <ligand>
        <name>Fe cation</name>
        <dbReference type="ChEBI" id="CHEBI:24875"/>
        <label>1</label>
    </ligand>
</feature>
<feature type="binding site" evidence="4">
    <location>
        <position position="74"/>
    </location>
    <ligand>
        <name>Fe cation</name>
        <dbReference type="ChEBI" id="CHEBI:24875"/>
        <label>1</label>
    </ligand>
</feature>
<keyword evidence="2 4" id="KW-0408">Iron</keyword>